<dbReference type="GO" id="GO:0000976">
    <property type="term" value="F:transcription cis-regulatory region binding"/>
    <property type="evidence" value="ECO:0007669"/>
    <property type="project" value="TreeGrafter"/>
</dbReference>
<feature type="modified residue" description="4-aspartylphosphate" evidence="6">
    <location>
        <position position="76"/>
    </location>
</feature>
<evidence type="ECO:0000256" key="6">
    <source>
        <dbReference type="PROSITE-ProRule" id="PRU00169"/>
    </source>
</evidence>
<evidence type="ECO:0000256" key="5">
    <source>
        <dbReference type="ARBA" id="ARBA00023163"/>
    </source>
</evidence>
<accession>A0A921IV49</accession>
<feature type="DNA-binding region" description="OmpR/PhoB-type" evidence="7">
    <location>
        <begin position="148"/>
        <end position="248"/>
    </location>
</feature>
<dbReference type="CDD" id="cd00383">
    <property type="entry name" value="trans_reg_C"/>
    <property type="match status" value="1"/>
</dbReference>
<dbReference type="PANTHER" id="PTHR48111:SF1">
    <property type="entry name" value="TWO-COMPONENT RESPONSE REGULATOR ORR33"/>
    <property type="match status" value="1"/>
</dbReference>
<dbReference type="PROSITE" id="PS51755">
    <property type="entry name" value="OMPR_PHOB"/>
    <property type="match status" value="1"/>
</dbReference>
<dbReference type="GO" id="GO:0006355">
    <property type="term" value="P:regulation of DNA-templated transcription"/>
    <property type="evidence" value="ECO:0007669"/>
    <property type="project" value="InterPro"/>
</dbReference>
<evidence type="ECO:0000256" key="3">
    <source>
        <dbReference type="ARBA" id="ARBA00023015"/>
    </source>
</evidence>
<dbReference type="RefSeq" id="WP_273190226.1">
    <property type="nucleotide sequence ID" value="NZ_DYUZ01000026.1"/>
</dbReference>
<evidence type="ECO:0000256" key="7">
    <source>
        <dbReference type="PROSITE-ProRule" id="PRU01091"/>
    </source>
</evidence>
<reference evidence="10" key="1">
    <citation type="journal article" date="2021" name="PeerJ">
        <title>Extensive microbial diversity within the chicken gut microbiome revealed by metagenomics and culture.</title>
        <authorList>
            <person name="Gilroy R."/>
            <person name="Ravi A."/>
            <person name="Getino M."/>
            <person name="Pursley I."/>
            <person name="Horton D.L."/>
            <person name="Alikhan N.F."/>
            <person name="Baker D."/>
            <person name="Gharbi K."/>
            <person name="Hall N."/>
            <person name="Watson M."/>
            <person name="Adriaenssens E.M."/>
            <person name="Foster-Nyarko E."/>
            <person name="Jarju S."/>
            <person name="Secka A."/>
            <person name="Antonio M."/>
            <person name="Oren A."/>
            <person name="Chaudhuri R.R."/>
            <person name="La Ragione R."/>
            <person name="Hildebrand F."/>
            <person name="Pallen M.J."/>
        </authorList>
    </citation>
    <scope>NUCLEOTIDE SEQUENCE</scope>
    <source>
        <strain evidence="10">ChiHjej13B12-9602</strain>
    </source>
</reference>
<evidence type="ECO:0000256" key="1">
    <source>
        <dbReference type="ARBA" id="ARBA00022553"/>
    </source>
</evidence>
<proteinExistence type="predicted"/>
<evidence type="ECO:0000256" key="4">
    <source>
        <dbReference type="ARBA" id="ARBA00023125"/>
    </source>
</evidence>
<dbReference type="GO" id="GO:0005829">
    <property type="term" value="C:cytosol"/>
    <property type="evidence" value="ECO:0007669"/>
    <property type="project" value="TreeGrafter"/>
</dbReference>
<dbReference type="GO" id="GO:0000156">
    <property type="term" value="F:phosphorelay response regulator activity"/>
    <property type="evidence" value="ECO:0007669"/>
    <property type="project" value="TreeGrafter"/>
</dbReference>
<dbReference type="Gene3D" id="6.10.250.690">
    <property type="match status" value="1"/>
</dbReference>
<comment type="caution">
    <text evidence="10">The sequence shown here is derived from an EMBL/GenBank/DDBJ whole genome shotgun (WGS) entry which is preliminary data.</text>
</comment>
<evidence type="ECO:0000313" key="10">
    <source>
        <dbReference type="EMBL" id="HJG37420.1"/>
    </source>
</evidence>
<dbReference type="PROSITE" id="PS50110">
    <property type="entry name" value="RESPONSE_REGULATORY"/>
    <property type="match status" value="1"/>
</dbReference>
<keyword evidence="5" id="KW-0804">Transcription</keyword>
<name>A0A921IV49_9ACTN</name>
<keyword evidence="3" id="KW-0805">Transcription regulation</keyword>
<evidence type="ECO:0000259" key="8">
    <source>
        <dbReference type="PROSITE" id="PS50110"/>
    </source>
</evidence>
<gene>
    <name evidence="10" type="ORF">K8V70_06110</name>
</gene>
<organism evidence="10 11">
    <name type="scientific">Enorma phocaeensis</name>
    <dbReference type="NCBI Taxonomy" id="1871019"/>
    <lineage>
        <taxon>Bacteria</taxon>
        <taxon>Bacillati</taxon>
        <taxon>Actinomycetota</taxon>
        <taxon>Coriobacteriia</taxon>
        <taxon>Coriobacteriales</taxon>
        <taxon>Coriobacteriaceae</taxon>
        <taxon>Enorma</taxon>
    </lineage>
</organism>
<keyword evidence="4 7" id="KW-0238">DNA-binding</keyword>
<feature type="domain" description="OmpR/PhoB-type" evidence="9">
    <location>
        <begin position="148"/>
        <end position="248"/>
    </location>
</feature>
<evidence type="ECO:0000259" key="9">
    <source>
        <dbReference type="PROSITE" id="PS51755"/>
    </source>
</evidence>
<feature type="domain" description="Response regulatory" evidence="8">
    <location>
        <begin position="4"/>
        <end position="141"/>
    </location>
</feature>
<dbReference type="PANTHER" id="PTHR48111">
    <property type="entry name" value="REGULATOR OF RPOS"/>
    <property type="match status" value="1"/>
</dbReference>
<dbReference type="InterPro" id="IPR001789">
    <property type="entry name" value="Sig_transdc_resp-reg_receiver"/>
</dbReference>
<reference evidence="10" key="2">
    <citation type="submission" date="2021-09" db="EMBL/GenBank/DDBJ databases">
        <authorList>
            <person name="Gilroy R."/>
        </authorList>
    </citation>
    <scope>NUCLEOTIDE SEQUENCE</scope>
    <source>
        <strain evidence="10">ChiHjej13B12-9602</strain>
    </source>
</reference>
<keyword evidence="1 6" id="KW-0597">Phosphoprotein</keyword>
<evidence type="ECO:0000256" key="2">
    <source>
        <dbReference type="ARBA" id="ARBA00023012"/>
    </source>
</evidence>
<evidence type="ECO:0000313" key="11">
    <source>
        <dbReference type="Proteomes" id="UP000753256"/>
    </source>
</evidence>
<dbReference type="SUPFAM" id="SSF52172">
    <property type="entry name" value="CheY-like"/>
    <property type="match status" value="1"/>
</dbReference>
<dbReference type="Gene3D" id="3.40.50.2300">
    <property type="match status" value="1"/>
</dbReference>
<dbReference type="Pfam" id="PF00486">
    <property type="entry name" value="Trans_reg_C"/>
    <property type="match status" value="1"/>
</dbReference>
<dbReference type="AlphaFoldDB" id="A0A921IV49"/>
<dbReference type="InterPro" id="IPR039420">
    <property type="entry name" value="WalR-like"/>
</dbReference>
<dbReference type="SMART" id="SM00862">
    <property type="entry name" value="Trans_reg_C"/>
    <property type="match status" value="1"/>
</dbReference>
<sequence length="248" mass="26786">MTARILLVEDDPTIVESLGELLTGEGYLVDSVSTQTDAIERVLGGAGAGRAAATGAVAGQLASAQTSAPYQLVLLDVTLAQGNGFAVCGAIKRELPQLPVIFLTASDDEFDTVTGIQMGADDYVAKPFRPRELLARIAAAIRRSQPQTRLVHLGDLVIDTERAHVERNGRELVLSALEYRLLLLFATNVGKLVTREMIRNALWDDAGTYIEENTLSVYIKRLRNKVESDPANPQLIVTVRGLGYKAIG</sequence>
<dbReference type="InterPro" id="IPR001867">
    <property type="entry name" value="OmpR/PhoB-type_DNA-bd"/>
</dbReference>
<dbReference type="InterPro" id="IPR036388">
    <property type="entry name" value="WH-like_DNA-bd_sf"/>
</dbReference>
<dbReference type="Pfam" id="PF00072">
    <property type="entry name" value="Response_reg"/>
    <property type="match status" value="1"/>
</dbReference>
<dbReference type="EMBL" id="DYUZ01000026">
    <property type="protein sequence ID" value="HJG37420.1"/>
    <property type="molecule type" value="Genomic_DNA"/>
</dbReference>
<dbReference type="SMART" id="SM00448">
    <property type="entry name" value="REC"/>
    <property type="match status" value="1"/>
</dbReference>
<dbReference type="Gene3D" id="1.10.10.10">
    <property type="entry name" value="Winged helix-like DNA-binding domain superfamily/Winged helix DNA-binding domain"/>
    <property type="match status" value="1"/>
</dbReference>
<keyword evidence="2" id="KW-0902">Two-component regulatory system</keyword>
<protein>
    <submittedName>
        <fullName evidence="10">Response regulator transcription factor</fullName>
    </submittedName>
</protein>
<dbReference type="InterPro" id="IPR011006">
    <property type="entry name" value="CheY-like_superfamily"/>
</dbReference>
<dbReference type="Proteomes" id="UP000753256">
    <property type="component" value="Unassembled WGS sequence"/>
</dbReference>
<dbReference type="GO" id="GO:0032993">
    <property type="term" value="C:protein-DNA complex"/>
    <property type="evidence" value="ECO:0007669"/>
    <property type="project" value="TreeGrafter"/>
</dbReference>